<evidence type="ECO:0000313" key="3">
    <source>
        <dbReference type="Proteomes" id="UP001165060"/>
    </source>
</evidence>
<organism evidence="2 3">
    <name type="scientific">Tetraparma gracilis</name>
    <dbReference type="NCBI Taxonomy" id="2962635"/>
    <lineage>
        <taxon>Eukaryota</taxon>
        <taxon>Sar</taxon>
        <taxon>Stramenopiles</taxon>
        <taxon>Ochrophyta</taxon>
        <taxon>Bolidophyceae</taxon>
        <taxon>Parmales</taxon>
        <taxon>Triparmaceae</taxon>
        <taxon>Tetraparma</taxon>
    </lineage>
</organism>
<proteinExistence type="predicted"/>
<dbReference type="EMBL" id="BRYB01002416">
    <property type="protein sequence ID" value="GMI19161.1"/>
    <property type="molecule type" value="Genomic_DNA"/>
</dbReference>
<evidence type="ECO:0000313" key="2">
    <source>
        <dbReference type="EMBL" id="GMI19161.1"/>
    </source>
</evidence>
<protein>
    <submittedName>
        <fullName evidence="2">Uncharacterized protein</fullName>
    </submittedName>
</protein>
<gene>
    <name evidence="2" type="ORF">TeGR_g1252</name>
</gene>
<sequence length="244" mass="27079">MDCTMSDAPAMDLGSLRASLPLPSRPNSEPPPNPQDGGLIDRDIVNNLGLPDSHRRALAELIVAYFGNSPEVVSMIRRGWVPGRSSSFGSSAPSELPDDELASIYTFWLQGRGGRGENLSHFHWLLDSPVLRSYQPRVLWESLALIVLFSAVARTTPFFDSPTSPHPATGHAVRLARTLATSEKWPRLPLHVKAVLVRVLRVDRESVWRCRELLQREEGVRGRAASTEHIHKSLLGMCGIECYQ</sequence>
<comment type="caution">
    <text evidence="2">The sequence shown here is derived from an EMBL/GenBank/DDBJ whole genome shotgun (WGS) entry which is preliminary data.</text>
</comment>
<reference evidence="2 3" key="1">
    <citation type="journal article" date="2023" name="Commun. Biol.">
        <title>Genome analysis of Parmales, the sister group of diatoms, reveals the evolutionary specialization of diatoms from phago-mixotrophs to photoautotrophs.</title>
        <authorList>
            <person name="Ban H."/>
            <person name="Sato S."/>
            <person name="Yoshikawa S."/>
            <person name="Yamada K."/>
            <person name="Nakamura Y."/>
            <person name="Ichinomiya M."/>
            <person name="Sato N."/>
            <person name="Blanc-Mathieu R."/>
            <person name="Endo H."/>
            <person name="Kuwata A."/>
            <person name="Ogata H."/>
        </authorList>
    </citation>
    <scope>NUCLEOTIDE SEQUENCE [LARGE SCALE GENOMIC DNA]</scope>
</reference>
<keyword evidence="3" id="KW-1185">Reference proteome</keyword>
<accession>A0ABQ6M462</accession>
<name>A0ABQ6M462_9STRA</name>
<dbReference type="Proteomes" id="UP001165060">
    <property type="component" value="Unassembled WGS sequence"/>
</dbReference>
<evidence type="ECO:0000256" key="1">
    <source>
        <dbReference type="SAM" id="MobiDB-lite"/>
    </source>
</evidence>
<feature type="region of interest" description="Disordered" evidence="1">
    <location>
        <begin position="16"/>
        <end position="40"/>
    </location>
</feature>